<feature type="region of interest" description="Disordered" evidence="7">
    <location>
        <begin position="216"/>
        <end position="311"/>
    </location>
</feature>
<comment type="caution">
    <text evidence="9">The sequence shown here is derived from an EMBL/GenBank/DDBJ whole genome shotgun (WGS) entry which is preliminary data.</text>
</comment>
<evidence type="ECO:0000256" key="2">
    <source>
        <dbReference type="ARBA" id="ARBA00009368"/>
    </source>
</evidence>
<evidence type="ECO:0000256" key="6">
    <source>
        <dbReference type="SAM" id="Coils"/>
    </source>
</evidence>
<dbReference type="OrthoDB" id="153872at2759"/>
<dbReference type="AlphaFoldDB" id="J9DNG2"/>
<comment type="similarity">
    <text evidence="2">Belongs to the TAF7 family.</text>
</comment>
<feature type="compositionally biased region" description="Polar residues" evidence="7">
    <location>
        <begin position="216"/>
        <end position="243"/>
    </location>
</feature>
<evidence type="ECO:0000256" key="1">
    <source>
        <dbReference type="ARBA" id="ARBA00004123"/>
    </source>
</evidence>
<feature type="region of interest" description="Disordered" evidence="7">
    <location>
        <begin position="111"/>
        <end position="192"/>
    </location>
</feature>
<name>J9DNG2_EDHAE</name>
<organism evidence="9 10">
    <name type="scientific">Edhazardia aedis (strain USNM 41457)</name>
    <name type="common">Microsporidian parasite</name>
    <dbReference type="NCBI Taxonomy" id="1003232"/>
    <lineage>
        <taxon>Eukaryota</taxon>
        <taxon>Fungi</taxon>
        <taxon>Fungi incertae sedis</taxon>
        <taxon>Microsporidia</taxon>
        <taxon>Edhazardia</taxon>
    </lineage>
</organism>
<feature type="compositionally biased region" description="Basic residues" evidence="7">
    <location>
        <begin position="148"/>
        <end position="166"/>
    </location>
</feature>
<dbReference type="InterPro" id="IPR006751">
    <property type="entry name" value="TAFII55_prot_cons_reg"/>
</dbReference>
<dbReference type="Pfam" id="PF04658">
    <property type="entry name" value="TAFII55_N"/>
    <property type="match status" value="1"/>
</dbReference>
<comment type="subcellular location">
    <subcellularLocation>
        <location evidence="1">Nucleus</location>
    </subcellularLocation>
</comment>
<reference evidence="10" key="2">
    <citation type="submission" date="2015-07" db="EMBL/GenBank/DDBJ databases">
        <title>Contrasting host-pathogen interactions and genome evolution in two generalist and specialist microsporidian pathogens of mosquitoes.</title>
        <authorList>
            <consortium name="The Broad Institute Genomics Platform"/>
            <consortium name="The Broad Institute Genome Sequencing Center for Infectious Disease"/>
            <person name="Cuomo C.A."/>
            <person name="Sanscrainte N.D."/>
            <person name="Goldberg J.M."/>
            <person name="Heiman D."/>
            <person name="Young S."/>
            <person name="Zeng Q."/>
            <person name="Becnel J.J."/>
            <person name="Birren B.W."/>
        </authorList>
    </citation>
    <scope>NUCLEOTIDE SEQUENCE [LARGE SCALE GENOMIC DNA]</scope>
    <source>
        <strain evidence="10">USNM 41457</strain>
    </source>
</reference>
<dbReference type="Proteomes" id="UP000003163">
    <property type="component" value="Unassembled WGS sequence"/>
</dbReference>
<feature type="domain" description="TAFII55 protein conserved region" evidence="8">
    <location>
        <begin position="1"/>
        <end position="403"/>
    </location>
</feature>
<dbReference type="HOGENOM" id="CLU_459284_0_0_1"/>
<dbReference type="GO" id="GO:0005669">
    <property type="term" value="C:transcription factor TFIID complex"/>
    <property type="evidence" value="ECO:0007669"/>
    <property type="project" value="InterPro"/>
</dbReference>
<dbReference type="SMART" id="SM01370">
    <property type="entry name" value="TAFII55_N"/>
    <property type="match status" value="1"/>
</dbReference>
<dbReference type="InterPro" id="IPR037817">
    <property type="entry name" value="TAF7"/>
</dbReference>
<evidence type="ECO:0000256" key="3">
    <source>
        <dbReference type="ARBA" id="ARBA00023015"/>
    </source>
</evidence>
<keyword evidence="6" id="KW-0175">Coiled coil</keyword>
<gene>
    <name evidence="9" type="ORF">EDEG_02697</name>
</gene>
<accession>J9DNG2</accession>
<keyword evidence="5" id="KW-0539">Nucleus</keyword>
<reference evidence="9 10" key="1">
    <citation type="submission" date="2011-08" db="EMBL/GenBank/DDBJ databases">
        <authorList>
            <person name="Liu Z.J."/>
            <person name="Shi F.L."/>
            <person name="Lu J.Q."/>
            <person name="Li M."/>
            <person name="Wang Z.L."/>
        </authorList>
    </citation>
    <scope>NUCLEOTIDE SEQUENCE [LARGE SCALE GENOMIC DNA]</scope>
    <source>
        <strain evidence="9 10">USNM 41457</strain>
    </source>
</reference>
<evidence type="ECO:0000313" key="9">
    <source>
        <dbReference type="EMBL" id="EJW02932.1"/>
    </source>
</evidence>
<sequence>MENHFILSLPPSLSLVLHKNLKESLSKISIKKDMHFVKFVYEDKVYPAVFYNLPNILEAHKTNDSKQFYKACNVSNCLYVFEPSDLLKEKTLSLDDDGDIEKEEAKIIKNSKIGKKGPEDTIEEEKESDKSSKIGKNGKHCKSDSSKSHSKSKKSKSNSVSKRKSKKDMSSVDESAVNKESGGIDNSINNDLSVDNTIINDSINYTNNSSSVIDTITNNNSGKVPSPSSVMHSASRCTSNKSTKQSRAKNIKNSSLDHSDSESNSNIDDDDTVLSPNNANLKATKVKRNTSSTNKSNNRDRNSINSFKNSRLHSIHANKTAKIHANISIYDQVIEEEAMIINHVLPHKDEDVLKKNLELSGLTPPLKYSKLLYFYPKTQKLKEQEKVDIKVKELLLKEKNSDSTEVIFLKHDDVSSSAIKKNLSFEQIKLMENRTKVDSFRKDFKDDLRKKDKGVVKGEKHTDIKEDLSESAEMEKQYGYNKETETNKFTGEFESLHKNKIEDSFDKSMKSSKQSSTLINSPMNRINTDISVENQKIAQLNNILKDLEVKIKQKEEQLNSAPNKIVEKRFRDSLNIFKEEYHKIKEEKEKLTKK</sequence>
<dbReference type="EMBL" id="AFBI03000051">
    <property type="protein sequence ID" value="EJW02932.1"/>
    <property type="molecule type" value="Genomic_DNA"/>
</dbReference>
<protein>
    <recommendedName>
        <fullName evidence="8">TAFII55 protein conserved region domain-containing protein</fullName>
    </recommendedName>
</protein>
<evidence type="ECO:0000256" key="7">
    <source>
        <dbReference type="SAM" id="MobiDB-lite"/>
    </source>
</evidence>
<dbReference type="PANTHER" id="PTHR12228">
    <property type="entry name" value="TRANSCRIPTION INITIATION FACTOR TFIID 55 KD SUBUNIT-RELATED"/>
    <property type="match status" value="1"/>
</dbReference>
<evidence type="ECO:0000256" key="4">
    <source>
        <dbReference type="ARBA" id="ARBA00023163"/>
    </source>
</evidence>
<evidence type="ECO:0000256" key="5">
    <source>
        <dbReference type="ARBA" id="ARBA00023242"/>
    </source>
</evidence>
<keyword evidence="4" id="KW-0804">Transcription</keyword>
<dbReference type="InParanoid" id="J9DNG2"/>
<dbReference type="OMA" id="IDIVECQ"/>
<dbReference type="VEuPathDB" id="MicrosporidiaDB:EDEG_02697"/>
<feature type="coiled-coil region" evidence="6">
    <location>
        <begin position="530"/>
        <end position="594"/>
    </location>
</feature>
<dbReference type="GO" id="GO:0051123">
    <property type="term" value="P:RNA polymerase II preinitiation complex assembly"/>
    <property type="evidence" value="ECO:0007669"/>
    <property type="project" value="TreeGrafter"/>
</dbReference>
<keyword evidence="10" id="KW-1185">Reference proteome</keyword>
<dbReference type="PANTHER" id="PTHR12228:SF0">
    <property type="entry name" value="TATA-BOX BINDING PROTEIN ASSOCIATED FACTOR 7"/>
    <property type="match status" value="1"/>
</dbReference>
<keyword evidence="3" id="KW-0805">Transcription regulation</keyword>
<proteinExistence type="inferred from homology"/>
<evidence type="ECO:0000313" key="10">
    <source>
        <dbReference type="Proteomes" id="UP000003163"/>
    </source>
</evidence>
<dbReference type="GO" id="GO:0016251">
    <property type="term" value="F:RNA polymerase II general transcription initiation factor activity"/>
    <property type="evidence" value="ECO:0007669"/>
    <property type="project" value="TreeGrafter"/>
</dbReference>
<evidence type="ECO:0000259" key="8">
    <source>
        <dbReference type="SMART" id="SM01370"/>
    </source>
</evidence>